<proteinExistence type="predicted"/>
<feature type="transmembrane region" description="Helical" evidence="1">
    <location>
        <begin position="6"/>
        <end position="28"/>
    </location>
</feature>
<keyword evidence="1" id="KW-0472">Membrane</keyword>
<feature type="transmembrane region" description="Helical" evidence="1">
    <location>
        <begin position="103"/>
        <end position="131"/>
    </location>
</feature>
<dbReference type="GeneID" id="53687397"/>
<evidence type="ECO:0000313" key="2">
    <source>
        <dbReference type="EMBL" id="AYK14584.1"/>
    </source>
</evidence>
<accession>A0A660HQP8</accession>
<dbReference type="AlphaFoldDB" id="A0A660HQP8"/>
<dbReference type="KEGG" id="mfz:AOB57_004695"/>
<reference evidence="2" key="2">
    <citation type="submission" date="2018-10" db="EMBL/GenBank/DDBJ databases">
        <authorList>
            <person name="Fischer M.A."/>
            <person name="Kern T."/>
            <person name="Deppenmeier U."/>
            <person name="Schmitz R.A."/>
            <person name="Rother M."/>
        </authorList>
    </citation>
    <scope>NUCLEOTIDE SEQUENCE</scope>
    <source>
        <strain evidence="2">E03.2</strain>
    </source>
</reference>
<dbReference type="Pfam" id="PF06695">
    <property type="entry name" value="Sm_multidrug_ex"/>
    <property type="match status" value="1"/>
</dbReference>
<dbReference type="Proteomes" id="UP000585579">
    <property type="component" value="Unassembled WGS sequence"/>
</dbReference>
<organism evidence="2 4">
    <name type="scientific">Methanosarcina flavescens</name>
    <dbReference type="NCBI Taxonomy" id="1715806"/>
    <lineage>
        <taxon>Archaea</taxon>
        <taxon>Methanobacteriati</taxon>
        <taxon>Methanobacteriota</taxon>
        <taxon>Stenosarchaea group</taxon>
        <taxon>Methanomicrobia</taxon>
        <taxon>Methanosarcinales</taxon>
        <taxon>Methanosarcinaceae</taxon>
        <taxon>Methanosarcina</taxon>
    </lineage>
</organism>
<keyword evidence="1" id="KW-0812">Transmembrane</keyword>
<dbReference type="EMBL" id="CP032683">
    <property type="protein sequence ID" value="AYK14584.1"/>
    <property type="molecule type" value="Genomic_DNA"/>
</dbReference>
<evidence type="ECO:0000313" key="3">
    <source>
        <dbReference type="EMBL" id="NLK32976.1"/>
    </source>
</evidence>
<dbReference type="RefSeq" id="WP_054299236.1">
    <property type="nucleotide sequence ID" value="NZ_CP032683.1"/>
</dbReference>
<evidence type="ECO:0000256" key="1">
    <source>
        <dbReference type="SAM" id="Phobius"/>
    </source>
</evidence>
<reference evidence="2 4" key="1">
    <citation type="journal article" date="2016" name="Int. J. Syst. Evol. Microbiol.">
        <title>Methanosarcina flavescens sp. nov., a methanogenic archaeon isolated from a full-scale anaerobic digester.</title>
        <authorList>
            <person name="Kern T."/>
            <person name="Fischer M.A."/>
            <person name="Deppenmeier U."/>
            <person name="Schmitz R.A."/>
            <person name="Rother M."/>
        </authorList>
    </citation>
    <scope>NUCLEOTIDE SEQUENCE [LARGE SCALE GENOMIC DNA]</scope>
    <source>
        <strain evidence="2 4">E03.2</strain>
    </source>
</reference>
<keyword evidence="4" id="KW-1185">Reference proteome</keyword>
<evidence type="ECO:0000313" key="5">
    <source>
        <dbReference type="Proteomes" id="UP000585579"/>
    </source>
</evidence>
<feature type="transmembrane region" description="Helical" evidence="1">
    <location>
        <begin position="49"/>
        <end position="68"/>
    </location>
</feature>
<keyword evidence="1" id="KW-1133">Transmembrane helix</keyword>
<protein>
    <submittedName>
        <fullName evidence="2">Ligand-binding protein SH3</fullName>
    </submittedName>
    <submittedName>
        <fullName evidence="3">Small multi-drug export protein</fullName>
    </submittedName>
</protein>
<sequence length="170" mass="18254">MSVELALVDMLGAVPHWLAVLILGAVPVSELRGAIPVAMGIYGMGPFEAFFFSVLGNLLPVIPLLLFLEPVSNYLRRYSIFDTFFTWLFSRTRRNNTENFEKYGLLALTVFVAIPLPATGAWSGCAAAFVFGVKFRQALPAIALGVMIAGVIVTALTVTGIGLADMVLGV</sequence>
<dbReference type="InterPro" id="IPR009577">
    <property type="entry name" value="Sm_multidrug_ex"/>
</dbReference>
<gene>
    <name evidence="2" type="ORF">AOB57_004695</name>
    <name evidence="3" type="ORF">GX302_09175</name>
</gene>
<reference evidence="3 5" key="3">
    <citation type="journal article" date="2020" name="Biotechnol. Biofuels">
        <title>New insights from the biogas microbiome by comprehensive genome-resolved metagenomics of nearly 1600 species originating from multiple anaerobic digesters.</title>
        <authorList>
            <person name="Campanaro S."/>
            <person name="Treu L."/>
            <person name="Rodriguez-R L.M."/>
            <person name="Kovalovszki A."/>
            <person name="Ziels R.M."/>
            <person name="Maus I."/>
            <person name="Zhu X."/>
            <person name="Kougias P.G."/>
            <person name="Basile A."/>
            <person name="Luo G."/>
            <person name="Schluter A."/>
            <person name="Konstantinidis K.T."/>
            <person name="Angelidaki I."/>
        </authorList>
    </citation>
    <scope>NUCLEOTIDE SEQUENCE [LARGE SCALE GENOMIC DNA]</scope>
    <source>
        <strain evidence="3">AS22ysBPME_46</strain>
    </source>
</reference>
<evidence type="ECO:0000313" key="4">
    <source>
        <dbReference type="Proteomes" id="UP000053087"/>
    </source>
</evidence>
<name>A0A660HQP8_9EURY</name>
<dbReference type="PANTHER" id="PTHR36007">
    <property type="entry name" value="TRANSPORT PROTEIN-RELATED"/>
    <property type="match status" value="1"/>
</dbReference>
<feature type="transmembrane region" description="Helical" evidence="1">
    <location>
        <begin position="138"/>
        <end position="164"/>
    </location>
</feature>
<dbReference type="OrthoDB" id="116567at2157"/>
<dbReference type="EMBL" id="JAAYQL010000056">
    <property type="protein sequence ID" value="NLK32976.1"/>
    <property type="molecule type" value="Genomic_DNA"/>
</dbReference>
<dbReference type="Proteomes" id="UP000053087">
    <property type="component" value="Chromosome"/>
</dbReference>
<dbReference type="PANTHER" id="PTHR36007:SF2">
    <property type="entry name" value="TRANSPORT PROTEIN-RELATED"/>
    <property type="match status" value="1"/>
</dbReference>